<reference evidence="6 7" key="1">
    <citation type="submission" date="2016-10" db="EMBL/GenBank/DDBJ databases">
        <authorList>
            <person name="de Groot N.N."/>
        </authorList>
    </citation>
    <scope>NUCLEOTIDE SEQUENCE [LARGE SCALE GENOMIC DNA]</scope>
    <source>
        <strain evidence="6 7">DSM 21633</strain>
    </source>
</reference>
<name>A0A1H9FRY2_9BACI</name>
<feature type="binding site" evidence="4">
    <location>
        <position position="74"/>
    </location>
    <ligand>
        <name>S-adenosyl-L-methionine</name>
        <dbReference type="ChEBI" id="CHEBI:59789"/>
    </ligand>
</feature>
<evidence type="ECO:0000256" key="4">
    <source>
        <dbReference type="HAMAP-Rule" id="MF_02100"/>
    </source>
</evidence>
<feature type="binding site" evidence="4">
    <location>
        <position position="96"/>
    </location>
    <ligand>
        <name>S-adenosyl-L-methionine</name>
        <dbReference type="ChEBI" id="CHEBI:59789"/>
    </ligand>
</feature>
<dbReference type="GO" id="GO:0008757">
    <property type="term" value="F:S-adenosylmethionine-dependent methyltransferase activity"/>
    <property type="evidence" value="ECO:0007669"/>
    <property type="project" value="UniProtKB-UniRule"/>
</dbReference>
<dbReference type="STRING" id="571933.SAMN05216362_1134"/>
<dbReference type="OrthoDB" id="465705at2"/>
<keyword evidence="3 4" id="KW-0949">S-adenosyl-L-methionine</keyword>
<dbReference type="InterPro" id="IPR041698">
    <property type="entry name" value="Methyltransf_25"/>
</dbReference>
<keyword evidence="7" id="KW-1185">Reference proteome</keyword>
<dbReference type="RefSeq" id="WP_091773438.1">
    <property type="nucleotide sequence ID" value="NZ_FOES01000013.1"/>
</dbReference>
<comment type="function">
    <text evidence="4">Could be a S-adenosyl-L-methionine-dependent methyltransferase.</text>
</comment>
<dbReference type="InterPro" id="IPR023553">
    <property type="entry name" value="Uncharacterised_MeTfrase_YrrT"/>
</dbReference>
<dbReference type="GO" id="GO:0032259">
    <property type="term" value="P:methylation"/>
    <property type="evidence" value="ECO:0007669"/>
    <property type="project" value="UniProtKB-KW"/>
</dbReference>
<feature type="domain" description="Methyltransferase" evidence="5">
    <location>
        <begin position="51"/>
        <end position="138"/>
    </location>
</feature>
<dbReference type="EC" id="2.1.1.-" evidence="4"/>
<dbReference type="Pfam" id="PF13649">
    <property type="entry name" value="Methyltransf_25"/>
    <property type="match status" value="1"/>
</dbReference>
<comment type="similarity">
    <text evidence="4">Belongs to the methyltransferase superfamily. YrrT family.</text>
</comment>
<evidence type="ECO:0000313" key="7">
    <source>
        <dbReference type="Proteomes" id="UP000199427"/>
    </source>
</evidence>
<protein>
    <recommendedName>
        <fullName evidence="4">Uncharacterized methyltransferase SAMN05216362_1134</fullName>
        <ecNumber evidence="4">2.1.1.-</ecNumber>
    </recommendedName>
</protein>
<dbReference type="AlphaFoldDB" id="A0A1H9FRY2"/>
<sequence>MGREFMNIFDEWAESYNDAVQGRNLEYQDVFKDYESILNSVASKASGLTVEFGVGTGNLFEQLIDHHLDVIGIEPNEKMRAIAKARFPKERIWDGDFLIFPELGQVDSITSSYAFHHLTDDEKFEAFQIYYDLLSDQGQIIFADTIFEDDLSYQQTIQDAEQKGYLKLAADLKREYYTTIPKMKSIAEKAGFNVSFQKLNDFVWLMNAKKQ</sequence>
<evidence type="ECO:0000256" key="2">
    <source>
        <dbReference type="ARBA" id="ARBA00022679"/>
    </source>
</evidence>
<organism evidence="6 7">
    <name type="scientific">Piscibacillus halophilus</name>
    <dbReference type="NCBI Taxonomy" id="571933"/>
    <lineage>
        <taxon>Bacteria</taxon>
        <taxon>Bacillati</taxon>
        <taxon>Bacillota</taxon>
        <taxon>Bacilli</taxon>
        <taxon>Bacillales</taxon>
        <taxon>Bacillaceae</taxon>
        <taxon>Piscibacillus</taxon>
    </lineage>
</organism>
<evidence type="ECO:0000259" key="5">
    <source>
        <dbReference type="Pfam" id="PF13649"/>
    </source>
</evidence>
<dbReference type="SUPFAM" id="SSF53335">
    <property type="entry name" value="S-adenosyl-L-methionine-dependent methyltransferases"/>
    <property type="match status" value="1"/>
</dbReference>
<evidence type="ECO:0000313" key="6">
    <source>
        <dbReference type="EMBL" id="SEQ40654.1"/>
    </source>
</evidence>
<proteinExistence type="inferred from homology"/>
<feature type="binding site" evidence="4">
    <location>
        <position position="53"/>
    </location>
    <ligand>
        <name>S-adenosyl-L-methionine</name>
        <dbReference type="ChEBI" id="CHEBI:59789"/>
    </ligand>
</feature>
<keyword evidence="1 4" id="KW-0489">Methyltransferase</keyword>
<dbReference type="HAMAP" id="MF_02100">
    <property type="entry name" value="Methyltr_YrrT"/>
    <property type="match status" value="1"/>
</dbReference>
<dbReference type="Proteomes" id="UP000199427">
    <property type="component" value="Unassembled WGS sequence"/>
</dbReference>
<accession>A0A1H9FRY2</accession>
<dbReference type="InterPro" id="IPR029063">
    <property type="entry name" value="SAM-dependent_MTases_sf"/>
</dbReference>
<dbReference type="EMBL" id="FOES01000013">
    <property type="protein sequence ID" value="SEQ40654.1"/>
    <property type="molecule type" value="Genomic_DNA"/>
</dbReference>
<gene>
    <name evidence="6" type="ORF">SAMN05216362_1134</name>
</gene>
<dbReference type="Gene3D" id="3.40.50.150">
    <property type="entry name" value="Vaccinia Virus protein VP39"/>
    <property type="match status" value="1"/>
</dbReference>
<dbReference type="PANTHER" id="PTHR43861">
    <property type="entry name" value="TRANS-ACONITATE 2-METHYLTRANSFERASE-RELATED"/>
    <property type="match status" value="1"/>
</dbReference>
<keyword evidence="2 4" id="KW-0808">Transferase</keyword>
<evidence type="ECO:0000256" key="3">
    <source>
        <dbReference type="ARBA" id="ARBA00022691"/>
    </source>
</evidence>
<evidence type="ECO:0000256" key="1">
    <source>
        <dbReference type="ARBA" id="ARBA00022603"/>
    </source>
</evidence>